<feature type="compositionally biased region" description="Polar residues" evidence="1">
    <location>
        <begin position="212"/>
        <end position="230"/>
    </location>
</feature>
<name>A0A2A4JBZ7_HELVI</name>
<accession>A0A2A4JBZ7</accession>
<feature type="compositionally biased region" description="Polar residues" evidence="1">
    <location>
        <begin position="102"/>
        <end position="120"/>
    </location>
</feature>
<dbReference type="EMBL" id="NWSH01002201">
    <property type="protein sequence ID" value="PCG68923.1"/>
    <property type="molecule type" value="Genomic_DNA"/>
</dbReference>
<sequence>MHSFSVETVLDHWSEYPCKLAAEGDRGGGLLIPAREPDDSGIDSDDAVRRLILAHQRLPFSDESSSDDELQIPSPTTNRHRNERRASLKTEEDHDLVIMQWPQDQFTKDQNVTGETSPDRSSPPLYEVELTASDEDDDASVLELVIPMHSSRYQRVPTSSPKKTKPKVVKSDESSSDDELQIPSPTTNRHRNERRASLKTEEDHDLVIMQWPQDQFTKDQNVTGETSPDRSSPPLYEVELTASDEDDDASVLELVIPMHSSRYQRVPTSSPKKTKPKVVKRYFCSMICCGRK</sequence>
<protein>
    <submittedName>
        <fullName evidence="2">Uncharacterized protein</fullName>
    </submittedName>
</protein>
<organism evidence="2">
    <name type="scientific">Heliothis virescens</name>
    <name type="common">Tobacco budworm moth</name>
    <dbReference type="NCBI Taxonomy" id="7102"/>
    <lineage>
        <taxon>Eukaryota</taxon>
        <taxon>Metazoa</taxon>
        <taxon>Ecdysozoa</taxon>
        <taxon>Arthropoda</taxon>
        <taxon>Hexapoda</taxon>
        <taxon>Insecta</taxon>
        <taxon>Pterygota</taxon>
        <taxon>Neoptera</taxon>
        <taxon>Endopterygota</taxon>
        <taxon>Lepidoptera</taxon>
        <taxon>Glossata</taxon>
        <taxon>Ditrysia</taxon>
        <taxon>Noctuoidea</taxon>
        <taxon>Noctuidae</taxon>
        <taxon>Heliothinae</taxon>
        <taxon>Heliothis</taxon>
    </lineage>
</organism>
<gene>
    <name evidence="2" type="ORF">B5V51_4734</name>
</gene>
<dbReference type="AlphaFoldDB" id="A0A2A4JBZ7"/>
<feature type="compositionally biased region" description="Basic and acidic residues" evidence="1">
    <location>
        <begin position="194"/>
        <end position="206"/>
    </location>
</feature>
<feature type="region of interest" description="Disordered" evidence="1">
    <location>
        <begin position="24"/>
        <end position="43"/>
    </location>
</feature>
<reference evidence="2" key="1">
    <citation type="submission" date="2017-09" db="EMBL/GenBank/DDBJ databases">
        <title>Contemporary evolution of a Lepidopteran species, Heliothis virescens, in response to modern agricultural practices.</title>
        <authorList>
            <person name="Fritz M.L."/>
            <person name="Deyonke A.M."/>
            <person name="Papanicolaou A."/>
            <person name="Micinski S."/>
            <person name="Westbrook J."/>
            <person name="Gould F."/>
        </authorList>
    </citation>
    <scope>NUCLEOTIDE SEQUENCE [LARGE SCALE GENOMIC DNA]</scope>
    <source>
        <strain evidence="2">HvINT-</strain>
        <tissue evidence="2">Whole body</tissue>
    </source>
</reference>
<evidence type="ECO:0000256" key="1">
    <source>
        <dbReference type="SAM" id="MobiDB-lite"/>
    </source>
</evidence>
<proteinExistence type="predicted"/>
<feature type="region of interest" description="Disordered" evidence="1">
    <location>
        <begin position="152"/>
        <end position="234"/>
    </location>
</feature>
<comment type="caution">
    <text evidence="2">The sequence shown here is derived from an EMBL/GenBank/DDBJ whole genome shotgun (WGS) entry which is preliminary data.</text>
</comment>
<feature type="compositionally biased region" description="Basic and acidic residues" evidence="1">
    <location>
        <begin position="84"/>
        <end position="96"/>
    </location>
</feature>
<feature type="region of interest" description="Disordered" evidence="1">
    <location>
        <begin position="58"/>
        <end position="125"/>
    </location>
</feature>
<evidence type="ECO:0000313" key="2">
    <source>
        <dbReference type="EMBL" id="PCG68923.1"/>
    </source>
</evidence>